<gene>
    <name evidence="13" type="primary">secG</name>
    <name evidence="13" type="ORF">H0A68_15265</name>
</gene>
<keyword evidence="5 11" id="KW-1003">Cell membrane</keyword>
<dbReference type="GO" id="GO:0065002">
    <property type="term" value="P:intracellular protein transmembrane transport"/>
    <property type="evidence" value="ECO:0007669"/>
    <property type="project" value="TreeGrafter"/>
</dbReference>
<evidence type="ECO:0000256" key="9">
    <source>
        <dbReference type="ARBA" id="ARBA00023010"/>
    </source>
</evidence>
<comment type="subcellular location">
    <subcellularLocation>
        <location evidence="1 11">Cell membrane</location>
        <topology evidence="1 11">Multi-pass membrane protein</topology>
    </subcellularLocation>
</comment>
<dbReference type="InterPro" id="IPR004692">
    <property type="entry name" value="SecG"/>
</dbReference>
<keyword evidence="8 11" id="KW-1133">Transmembrane helix</keyword>
<feature type="compositionally biased region" description="Low complexity" evidence="12">
    <location>
        <begin position="114"/>
        <end position="190"/>
    </location>
</feature>
<accession>A0A853FEY0</accession>
<dbReference type="GO" id="GO:0015450">
    <property type="term" value="F:protein-transporting ATPase activity"/>
    <property type="evidence" value="ECO:0007669"/>
    <property type="project" value="UniProtKB-UniRule"/>
</dbReference>
<evidence type="ECO:0000256" key="6">
    <source>
        <dbReference type="ARBA" id="ARBA00022692"/>
    </source>
</evidence>
<dbReference type="OrthoDB" id="8566211at2"/>
<evidence type="ECO:0000256" key="4">
    <source>
        <dbReference type="ARBA" id="ARBA00022448"/>
    </source>
</evidence>
<evidence type="ECO:0000256" key="11">
    <source>
        <dbReference type="RuleBase" id="RU365087"/>
    </source>
</evidence>
<proteinExistence type="inferred from homology"/>
<dbReference type="Proteomes" id="UP000580517">
    <property type="component" value="Unassembled WGS sequence"/>
</dbReference>
<evidence type="ECO:0000256" key="8">
    <source>
        <dbReference type="ARBA" id="ARBA00022989"/>
    </source>
</evidence>
<dbReference type="Pfam" id="PF03840">
    <property type="entry name" value="SecG"/>
    <property type="match status" value="1"/>
</dbReference>
<comment type="similarity">
    <text evidence="2 11">Belongs to the SecG family.</text>
</comment>
<keyword evidence="4 11" id="KW-0813">Transport</keyword>
<feature type="region of interest" description="Disordered" evidence="12">
    <location>
        <begin position="97"/>
        <end position="190"/>
    </location>
</feature>
<organism evidence="13 14">
    <name type="scientific">Allopusillimonas soli</name>
    <dbReference type="NCBI Taxonomy" id="659016"/>
    <lineage>
        <taxon>Bacteria</taxon>
        <taxon>Pseudomonadati</taxon>
        <taxon>Pseudomonadota</taxon>
        <taxon>Betaproteobacteria</taxon>
        <taxon>Burkholderiales</taxon>
        <taxon>Alcaligenaceae</taxon>
        <taxon>Allopusillimonas</taxon>
    </lineage>
</organism>
<dbReference type="PRINTS" id="PR01651">
    <property type="entry name" value="SECGEXPORT"/>
</dbReference>
<name>A0A853FEY0_9BURK</name>
<feature type="transmembrane region" description="Helical" evidence="11">
    <location>
        <begin position="6"/>
        <end position="25"/>
    </location>
</feature>
<keyword evidence="7 11" id="KW-0653">Protein transport</keyword>
<dbReference type="AlphaFoldDB" id="A0A853FEY0"/>
<protein>
    <recommendedName>
        <fullName evidence="3 11">Protein-export membrane protein SecG</fullName>
    </recommendedName>
</protein>
<evidence type="ECO:0000256" key="10">
    <source>
        <dbReference type="ARBA" id="ARBA00023136"/>
    </source>
</evidence>
<dbReference type="RefSeq" id="WP_129970431.1">
    <property type="nucleotide sequence ID" value="NZ_JACCEW010000005.1"/>
</dbReference>
<dbReference type="PANTHER" id="PTHR34182">
    <property type="entry name" value="PROTEIN-EXPORT MEMBRANE PROTEIN SECG"/>
    <property type="match status" value="1"/>
</dbReference>
<dbReference type="NCBIfam" id="TIGR00810">
    <property type="entry name" value="secG"/>
    <property type="match status" value="1"/>
</dbReference>
<dbReference type="GO" id="GO:0005886">
    <property type="term" value="C:plasma membrane"/>
    <property type="evidence" value="ECO:0007669"/>
    <property type="project" value="UniProtKB-SubCell"/>
</dbReference>
<feature type="transmembrane region" description="Helical" evidence="11">
    <location>
        <begin position="61"/>
        <end position="78"/>
    </location>
</feature>
<dbReference type="GO" id="GO:0009306">
    <property type="term" value="P:protein secretion"/>
    <property type="evidence" value="ECO:0007669"/>
    <property type="project" value="UniProtKB-UniRule"/>
</dbReference>
<comment type="caution">
    <text evidence="13">The sequence shown here is derived from an EMBL/GenBank/DDBJ whole genome shotgun (WGS) entry which is preliminary data.</text>
</comment>
<keyword evidence="9 11" id="KW-0811">Translocation</keyword>
<evidence type="ECO:0000313" key="14">
    <source>
        <dbReference type="Proteomes" id="UP000580517"/>
    </source>
</evidence>
<dbReference type="EMBL" id="JACCEW010000005">
    <property type="protein sequence ID" value="NYT38242.1"/>
    <property type="molecule type" value="Genomic_DNA"/>
</dbReference>
<dbReference type="GO" id="GO:0043952">
    <property type="term" value="P:protein transport by the Sec complex"/>
    <property type="evidence" value="ECO:0007669"/>
    <property type="project" value="TreeGrafter"/>
</dbReference>
<keyword evidence="10 11" id="KW-0472">Membrane</keyword>
<evidence type="ECO:0000256" key="7">
    <source>
        <dbReference type="ARBA" id="ARBA00022927"/>
    </source>
</evidence>
<reference evidence="13 14" key="1">
    <citation type="submission" date="2020-07" db="EMBL/GenBank/DDBJ databases">
        <title>Taxonomic revisions and descriptions of new bacterial species based on genomic comparisons in the high-G+C-content subgroup of the family Alcaligenaceae.</title>
        <authorList>
            <person name="Szabo A."/>
            <person name="Felfoldi T."/>
        </authorList>
    </citation>
    <scope>NUCLEOTIDE SEQUENCE [LARGE SCALE GENOMIC DNA]</scope>
    <source>
        <strain evidence="13 14">DSM 25264</strain>
    </source>
</reference>
<evidence type="ECO:0000256" key="5">
    <source>
        <dbReference type="ARBA" id="ARBA00022475"/>
    </source>
</evidence>
<comment type="caution">
    <text evidence="11">Lacks conserved residue(s) required for the propagation of feature annotation.</text>
</comment>
<keyword evidence="6 11" id="KW-0812">Transmembrane</keyword>
<comment type="function">
    <text evidence="11">Involved in protein export. Participates in an early event of protein translocation.</text>
</comment>
<evidence type="ECO:0000256" key="3">
    <source>
        <dbReference type="ARBA" id="ARBA00017876"/>
    </source>
</evidence>
<evidence type="ECO:0000256" key="2">
    <source>
        <dbReference type="ARBA" id="ARBA00008445"/>
    </source>
</evidence>
<evidence type="ECO:0000256" key="12">
    <source>
        <dbReference type="SAM" id="MobiDB-lite"/>
    </source>
</evidence>
<evidence type="ECO:0000256" key="1">
    <source>
        <dbReference type="ARBA" id="ARBA00004651"/>
    </source>
</evidence>
<feature type="transmembrane region" description="Helical" evidence="11">
    <location>
        <begin position="37"/>
        <end position="55"/>
    </location>
</feature>
<evidence type="ECO:0000313" key="13">
    <source>
        <dbReference type="EMBL" id="NYT38242.1"/>
    </source>
</evidence>
<keyword evidence="14" id="KW-1185">Reference proteome</keyword>
<dbReference type="PANTHER" id="PTHR34182:SF1">
    <property type="entry name" value="PROTEIN-EXPORT MEMBRANE PROTEIN SECG"/>
    <property type="match status" value="1"/>
</dbReference>
<sequence length="190" mass="18180">MHWLSSVLLAIQVISSLSIIVLVLLQQGKGADMGSSFGSGSAGSVFGASGAANFLSRTTKWAAIIFFVSTGGLAYIAHHPASKAKVESGVMQGYEAPAVPSTGSEVPGGANTGASVPSAPAPQAAQPQSDAAPAEGASANPAGSVPDAASTSAPATAPSASASTDTAPANAAAADGAGSESDASGSEPKQ</sequence>